<keyword evidence="1" id="KW-0732">Signal</keyword>
<name>A0A432XWT0_9GAMM</name>
<accession>A0A432XWT0</accession>
<evidence type="ECO:0000256" key="1">
    <source>
        <dbReference type="SAM" id="SignalP"/>
    </source>
</evidence>
<dbReference type="OrthoDB" id="9823875at2"/>
<dbReference type="AlphaFoldDB" id="A0A432XWT0"/>
<organism evidence="2 3">
    <name type="scientific">Pseudidiomarina halophila</name>
    <dbReference type="NCBI Taxonomy" id="1449799"/>
    <lineage>
        <taxon>Bacteria</taxon>
        <taxon>Pseudomonadati</taxon>
        <taxon>Pseudomonadota</taxon>
        <taxon>Gammaproteobacteria</taxon>
        <taxon>Alteromonadales</taxon>
        <taxon>Idiomarinaceae</taxon>
        <taxon>Pseudidiomarina</taxon>
    </lineage>
</organism>
<reference evidence="3" key="1">
    <citation type="journal article" date="2018" name="Front. Microbiol.">
        <title>Genome-Based Analysis Reveals the Taxonomy and Diversity of the Family Idiomarinaceae.</title>
        <authorList>
            <person name="Liu Y."/>
            <person name="Lai Q."/>
            <person name="Shao Z."/>
        </authorList>
    </citation>
    <scope>NUCLEOTIDE SEQUENCE [LARGE SCALE GENOMIC DNA]</scope>
    <source>
        <strain evidence="3">BH195</strain>
    </source>
</reference>
<gene>
    <name evidence="2" type="ORF">CWI69_09060</name>
</gene>
<dbReference type="Proteomes" id="UP000287198">
    <property type="component" value="Unassembled WGS sequence"/>
</dbReference>
<protein>
    <submittedName>
        <fullName evidence="2">Uncharacterized protein</fullName>
    </submittedName>
</protein>
<feature type="signal peptide" evidence="1">
    <location>
        <begin position="1"/>
        <end position="23"/>
    </location>
</feature>
<comment type="caution">
    <text evidence="2">The sequence shown here is derived from an EMBL/GenBank/DDBJ whole genome shotgun (WGS) entry which is preliminary data.</text>
</comment>
<evidence type="ECO:0000313" key="2">
    <source>
        <dbReference type="EMBL" id="RUO53159.1"/>
    </source>
</evidence>
<proteinExistence type="predicted"/>
<dbReference type="RefSeq" id="WP_126763866.1">
    <property type="nucleotide sequence ID" value="NZ_JBHLTZ010000012.1"/>
</dbReference>
<dbReference type="Pfam" id="PF19526">
    <property type="entry name" value="Slr4"/>
    <property type="match status" value="1"/>
</dbReference>
<evidence type="ECO:0000313" key="3">
    <source>
        <dbReference type="Proteomes" id="UP000287198"/>
    </source>
</evidence>
<feature type="chain" id="PRO_5019553091" evidence="1">
    <location>
        <begin position="24"/>
        <end position="461"/>
    </location>
</feature>
<dbReference type="EMBL" id="PIPW01000002">
    <property type="protein sequence ID" value="RUO53159.1"/>
    <property type="molecule type" value="Genomic_DNA"/>
</dbReference>
<keyword evidence="3" id="KW-1185">Reference proteome</keyword>
<dbReference type="InterPro" id="IPR045689">
    <property type="entry name" value="Slr4"/>
</dbReference>
<sequence length="461" mass="50582">MRTQLLYTATLCAAALLCAPAHTADLSQTSSLKTSHEYLSLVSSVDSQPLRVNLSDNYVVGDFLIFEFPGNGIVDTESLPNTVWVDPKEEYDLPTVNFAFNSDTEIEHPCNTAVAEYPQYTHWHYESQTTYPWLTTDELCRGYISESEHLLRVMTAPDLLLAHGGITFDAIGTGYDTVQDLTWAKYRVTAISGEVHLSTVGAEADFGSVTFNASALSEFGPAFSVRTLSRTGYDNYPDSTSGQTDRIDEHEHDSAVLFELDHQWQLLAGEVLFQRTVDVGEPYRRLFVPASGWAQADVDEGFYQLGSGAFDLAAQPLRVVYQLTGPQRFSWIIDYDHADAIQDYSTQISFSDSKCGLLSLSENELTFECVTEMTDGSDLLSAASIRLTLNGQEIVEHGEFKLNADVVYGLSNPASTEGTTTLAAIPFGEWGLNAAVMNVAAMPFAAQTATQQQATGIDQIL</sequence>